<evidence type="ECO:0000256" key="8">
    <source>
        <dbReference type="SAM" id="Phobius"/>
    </source>
</evidence>
<comment type="subcellular location">
    <subcellularLocation>
        <location evidence="1">Membrane</location>
        <topology evidence="1">Multi-pass membrane protein</topology>
    </subcellularLocation>
</comment>
<dbReference type="RefSeq" id="WP_243117046.1">
    <property type="nucleotide sequence ID" value="NZ_SMGQ01000014.1"/>
</dbReference>
<feature type="transmembrane region" description="Helical" evidence="8">
    <location>
        <begin position="451"/>
        <end position="471"/>
    </location>
</feature>
<dbReference type="PANTHER" id="PTHR10283:SF82">
    <property type="entry name" value="SOLUTE CARRIER FAMILY 13 MEMBER 2"/>
    <property type="match status" value="1"/>
</dbReference>
<evidence type="ECO:0000256" key="6">
    <source>
        <dbReference type="ARBA" id="ARBA00023136"/>
    </source>
</evidence>
<dbReference type="InterPro" id="IPR001898">
    <property type="entry name" value="SLC13A/DASS"/>
</dbReference>
<feature type="transmembrane region" description="Helical" evidence="8">
    <location>
        <begin position="225"/>
        <end position="246"/>
    </location>
</feature>
<feature type="transmembrane region" description="Helical" evidence="8">
    <location>
        <begin position="279"/>
        <end position="295"/>
    </location>
</feature>
<dbReference type="PANTHER" id="PTHR10283">
    <property type="entry name" value="SOLUTE CARRIER FAMILY 13 MEMBER"/>
    <property type="match status" value="1"/>
</dbReference>
<dbReference type="NCBIfam" id="TIGR00785">
    <property type="entry name" value="dass"/>
    <property type="match status" value="1"/>
</dbReference>
<feature type="transmembrane region" description="Helical" evidence="8">
    <location>
        <begin position="387"/>
        <end position="406"/>
    </location>
</feature>
<reference evidence="9 10" key="1">
    <citation type="submission" date="2019-03" db="EMBL/GenBank/DDBJ databases">
        <title>Genomic Encyclopedia of Type Strains, Phase IV (KMG-IV): sequencing the most valuable type-strain genomes for metagenomic binning, comparative biology and taxonomic classification.</title>
        <authorList>
            <person name="Goeker M."/>
        </authorList>
    </citation>
    <scope>NUCLEOTIDE SEQUENCE [LARGE SCALE GENOMIC DNA]</scope>
    <source>
        <strain evidence="9 10">DSM 24176</strain>
    </source>
</reference>
<comment type="similarity">
    <text evidence="2">Belongs to the SLC13A/DASS transporter (TC 2.A.47) family. NADC subfamily.</text>
</comment>
<evidence type="ECO:0000256" key="3">
    <source>
        <dbReference type="ARBA" id="ARBA00020150"/>
    </source>
</evidence>
<evidence type="ECO:0000256" key="7">
    <source>
        <dbReference type="ARBA" id="ARBA00031174"/>
    </source>
</evidence>
<evidence type="ECO:0000256" key="2">
    <source>
        <dbReference type="ARBA" id="ARBA00006772"/>
    </source>
</evidence>
<accession>A0A4R1MPQ1</accession>
<evidence type="ECO:0000313" key="10">
    <source>
        <dbReference type="Proteomes" id="UP000294545"/>
    </source>
</evidence>
<organism evidence="9 10">
    <name type="scientific">Natranaerovirga hydrolytica</name>
    <dbReference type="NCBI Taxonomy" id="680378"/>
    <lineage>
        <taxon>Bacteria</taxon>
        <taxon>Bacillati</taxon>
        <taxon>Bacillota</taxon>
        <taxon>Clostridia</taxon>
        <taxon>Lachnospirales</taxon>
        <taxon>Natranaerovirgaceae</taxon>
        <taxon>Natranaerovirga</taxon>
    </lineage>
</organism>
<evidence type="ECO:0000256" key="1">
    <source>
        <dbReference type="ARBA" id="ARBA00004141"/>
    </source>
</evidence>
<dbReference type="Pfam" id="PF00939">
    <property type="entry name" value="Na_sulph_symp"/>
    <property type="match status" value="1"/>
</dbReference>
<keyword evidence="6 8" id="KW-0472">Membrane</keyword>
<dbReference type="EMBL" id="SMGQ01000014">
    <property type="protein sequence ID" value="TCK92479.1"/>
    <property type="molecule type" value="Genomic_DNA"/>
</dbReference>
<keyword evidence="4 8" id="KW-0812">Transmembrane</keyword>
<gene>
    <name evidence="9" type="ORF">EDC19_2214</name>
</gene>
<evidence type="ECO:0000256" key="4">
    <source>
        <dbReference type="ARBA" id="ARBA00022692"/>
    </source>
</evidence>
<proteinExistence type="inferred from homology"/>
<feature type="transmembrane region" description="Helical" evidence="8">
    <location>
        <begin position="327"/>
        <end position="346"/>
    </location>
</feature>
<dbReference type="AlphaFoldDB" id="A0A4R1MPQ1"/>
<evidence type="ECO:0000313" key="9">
    <source>
        <dbReference type="EMBL" id="TCK92479.1"/>
    </source>
</evidence>
<feature type="transmembrane region" description="Helical" evidence="8">
    <location>
        <begin position="53"/>
        <end position="81"/>
    </location>
</feature>
<protein>
    <recommendedName>
        <fullName evidence="3">Sodium-dependent dicarboxylate transporter SdcS</fullName>
    </recommendedName>
    <alternativeName>
        <fullName evidence="7">Na(+)/dicarboxylate symporter</fullName>
    </alternativeName>
</protein>
<keyword evidence="5 8" id="KW-1133">Transmembrane helix</keyword>
<feature type="transmembrane region" description="Helical" evidence="8">
    <location>
        <begin position="358"/>
        <end position="380"/>
    </location>
</feature>
<feature type="transmembrane region" description="Helical" evidence="8">
    <location>
        <begin position="21"/>
        <end position="41"/>
    </location>
</feature>
<dbReference type="GO" id="GO:1905039">
    <property type="term" value="P:carboxylic acid transmembrane transport"/>
    <property type="evidence" value="ECO:0007669"/>
    <property type="project" value="UniProtKB-ARBA"/>
</dbReference>
<evidence type="ECO:0000256" key="5">
    <source>
        <dbReference type="ARBA" id="ARBA00022989"/>
    </source>
</evidence>
<feature type="transmembrane region" description="Helical" evidence="8">
    <location>
        <begin position="301"/>
        <end position="320"/>
    </location>
</feature>
<dbReference type="Proteomes" id="UP000294545">
    <property type="component" value="Unassembled WGS sequence"/>
</dbReference>
<dbReference type="GO" id="GO:0008514">
    <property type="term" value="F:organic anion transmembrane transporter activity"/>
    <property type="evidence" value="ECO:0007669"/>
    <property type="project" value="UniProtKB-ARBA"/>
</dbReference>
<feature type="transmembrane region" description="Helical" evidence="8">
    <location>
        <begin position="412"/>
        <end position="430"/>
    </location>
</feature>
<keyword evidence="10" id="KW-1185">Reference proteome</keyword>
<feature type="transmembrane region" description="Helical" evidence="8">
    <location>
        <begin position="138"/>
        <end position="163"/>
    </location>
</feature>
<feature type="transmembrane region" description="Helical" evidence="8">
    <location>
        <begin position="184"/>
        <end position="205"/>
    </location>
</feature>
<name>A0A4R1MPQ1_9FIRM</name>
<dbReference type="GO" id="GO:0005886">
    <property type="term" value="C:plasma membrane"/>
    <property type="evidence" value="ECO:0007669"/>
    <property type="project" value="TreeGrafter"/>
</dbReference>
<feature type="transmembrane region" description="Helical" evidence="8">
    <location>
        <begin position="93"/>
        <end position="118"/>
    </location>
</feature>
<sequence length="475" mass="52396">MKSFYIDKRPFIVLLFLEYKNALLLLVSFVLFFIAISSNNIPEGLSTQAYQTLIIFLLAIFLWVTNIIPLAITSLGIMGLLSTYNVLESGTVYSFFGNEAIFFIIGAFIISAGISTSGLSERMSYSVLSQYGNNPQKLVLSIFTLSACLSHIMPAHAVAALLLPILMDVSKKLKLQMGSILGKYMFFALAWGSVMGGIVTLLGGARNPLAIGILNETTNLNITFMEWYITVAPPIYTIMFIVGIYLKSKVKLSQRDTHLIDELLKEDTNRLGKIKFREIKASMILLITIFMWIFQSERFGIANISLISAALFFVLNVINWEDAKNQINWGAIFMYGGAIALGKSLVDTGLLTFFSENYLLTLDITFLGFIVVTLIISMFLTEGVSNAAVVVILLPVILEMAIHLGLDPKLGVYIVAIPSGLAFMLPMGSPPNAIAFSSGFIKPIEAIKTGLLFKIIAIIVVLFFALIYWPLLGLY</sequence>
<comment type="caution">
    <text evidence="9">The sequence shown here is derived from an EMBL/GenBank/DDBJ whole genome shotgun (WGS) entry which is preliminary data.</text>
</comment>